<dbReference type="Gene3D" id="3.40.50.150">
    <property type="entry name" value="Vaccinia Virus protein VP39"/>
    <property type="match status" value="1"/>
</dbReference>
<dbReference type="EMBL" id="JBHSHD010000010">
    <property type="protein sequence ID" value="MFC4821701.1"/>
    <property type="molecule type" value="Genomic_DNA"/>
</dbReference>
<dbReference type="CDD" id="cd02440">
    <property type="entry name" value="AdoMet_MTases"/>
    <property type="match status" value="1"/>
</dbReference>
<proteinExistence type="predicted"/>
<name>A0ABV9QY37_9GAMM</name>
<dbReference type="RefSeq" id="WP_380021974.1">
    <property type="nucleotide sequence ID" value="NZ_JBHSHD010000010.1"/>
</dbReference>
<evidence type="ECO:0000313" key="1">
    <source>
        <dbReference type="EMBL" id="MFC4821701.1"/>
    </source>
</evidence>
<comment type="caution">
    <text evidence="1">The sequence shown here is derived from an EMBL/GenBank/DDBJ whole genome shotgun (WGS) entry which is preliminary data.</text>
</comment>
<evidence type="ECO:0000313" key="2">
    <source>
        <dbReference type="Proteomes" id="UP001595886"/>
    </source>
</evidence>
<dbReference type="GO" id="GO:0032259">
    <property type="term" value="P:methylation"/>
    <property type="evidence" value="ECO:0007669"/>
    <property type="project" value="UniProtKB-KW"/>
</dbReference>
<keyword evidence="1" id="KW-0808">Transferase</keyword>
<sequence length="198" mass="20714">MTATAVAPAMPLAGAGTLRDARVESVVAAMRASPDDEHVSRGSEAGELMYLLCRALRARRVVDCGASSGLSTLYLAAAVRDNGGGCVLGAEIEPRSIAAARDRLRAAGLEAYVEWRCGDARDTLRDTGNDIDLVRIGLCGAAALQVLQLLAPRMQGGAVVLADGGSSDYLAWVRDPASGMRSMRLSLRETIELSIKAA</sequence>
<dbReference type="InterPro" id="IPR029063">
    <property type="entry name" value="SAM-dependent_MTases_sf"/>
</dbReference>
<organism evidence="1 2">
    <name type="scientific">Dokdonella ginsengisoli</name>
    <dbReference type="NCBI Taxonomy" id="363846"/>
    <lineage>
        <taxon>Bacteria</taxon>
        <taxon>Pseudomonadati</taxon>
        <taxon>Pseudomonadota</taxon>
        <taxon>Gammaproteobacteria</taxon>
        <taxon>Lysobacterales</taxon>
        <taxon>Rhodanobacteraceae</taxon>
        <taxon>Dokdonella</taxon>
    </lineage>
</organism>
<dbReference type="Proteomes" id="UP001595886">
    <property type="component" value="Unassembled WGS sequence"/>
</dbReference>
<dbReference type="PANTHER" id="PTHR43167:SF1">
    <property type="entry name" value="PUTATIVE (AFU_ORTHOLOGUE AFUA_6G01830)-RELATED"/>
    <property type="match status" value="1"/>
</dbReference>
<dbReference type="PANTHER" id="PTHR43167">
    <property type="entry name" value="PUTATIVE (AFU_ORTHOLOGUE AFUA_6G01830)-RELATED"/>
    <property type="match status" value="1"/>
</dbReference>
<reference evidence="2" key="1">
    <citation type="journal article" date="2019" name="Int. J. Syst. Evol. Microbiol.">
        <title>The Global Catalogue of Microorganisms (GCM) 10K type strain sequencing project: providing services to taxonomists for standard genome sequencing and annotation.</title>
        <authorList>
            <consortium name="The Broad Institute Genomics Platform"/>
            <consortium name="The Broad Institute Genome Sequencing Center for Infectious Disease"/>
            <person name="Wu L."/>
            <person name="Ma J."/>
        </authorList>
    </citation>
    <scope>NUCLEOTIDE SEQUENCE [LARGE SCALE GENOMIC DNA]</scope>
    <source>
        <strain evidence="2">CCUG 30340</strain>
    </source>
</reference>
<dbReference type="GO" id="GO:0008168">
    <property type="term" value="F:methyltransferase activity"/>
    <property type="evidence" value="ECO:0007669"/>
    <property type="project" value="UniProtKB-KW"/>
</dbReference>
<dbReference type="EC" id="2.1.1.-" evidence="1"/>
<accession>A0ABV9QY37</accession>
<keyword evidence="1" id="KW-0489">Methyltransferase</keyword>
<protein>
    <submittedName>
        <fullName evidence="1">O-methyltransferase</fullName>
        <ecNumber evidence="1">2.1.1.-</ecNumber>
    </submittedName>
</protein>
<dbReference type="SUPFAM" id="SSF53335">
    <property type="entry name" value="S-adenosyl-L-methionine-dependent methyltransferases"/>
    <property type="match status" value="1"/>
</dbReference>
<gene>
    <name evidence="1" type="ORF">ACFO6Q_15315</name>
</gene>
<dbReference type="Pfam" id="PF13578">
    <property type="entry name" value="Methyltransf_24"/>
    <property type="match status" value="1"/>
</dbReference>
<keyword evidence="2" id="KW-1185">Reference proteome</keyword>